<dbReference type="RefSeq" id="WP_188661223.1">
    <property type="nucleotide sequence ID" value="NZ_BMHV01000003.1"/>
</dbReference>
<keyword evidence="7 8" id="KW-0501">Molybdenum cofactor biosynthesis</keyword>
<dbReference type="InterPro" id="IPR013482">
    <property type="entry name" value="Molybde_CF_guanTrfase"/>
</dbReference>
<dbReference type="GO" id="GO:0061603">
    <property type="term" value="F:molybdenum cofactor guanylyltransferase activity"/>
    <property type="evidence" value="ECO:0007669"/>
    <property type="project" value="UniProtKB-EC"/>
</dbReference>
<dbReference type="NCBIfam" id="TIGR02665">
    <property type="entry name" value="molyb_mobA"/>
    <property type="match status" value="1"/>
</dbReference>
<proteinExistence type="inferred from homology"/>
<reference evidence="10" key="2">
    <citation type="submission" date="2020-09" db="EMBL/GenBank/DDBJ databases">
        <authorList>
            <person name="Sun Q."/>
            <person name="Zhou Y."/>
        </authorList>
    </citation>
    <scope>NUCLEOTIDE SEQUENCE</scope>
    <source>
        <strain evidence="10">CGMCC 1.15254</strain>
    </source>
</reference>
<organism evidence="10 11">
    <name type="scientific">Terasakiella brassicae</name>
    <dbReference type="NCBI Taxonomy" id="1634917"/>
    <lineage>
        <taxon>Bacteria</taxon>
        <taxon>Pseudomonadati</taxon>
        <taxon>Pseudomonadota</taxon>
        <taxon>Alphaproteobacteria</taxon>
        <taxon>Rhodospirillales</taxon>
        <taxon>Terasakiellaceae</taxon>
        <taxon>Terasakiella</taxon>
    </lineage>
</organism>
<dbReference type="GO" id="GO:0046872">
    <property type="term" value="F:metal ion binding"/>
    <property type="evidence" value="ECO:0007669"/>
    <property type="project" value="UniProtKB-KW"/>
</dbReference>
<dbReference type="InterPro" id="IPR029044">
    <property type="entry name" value="Nucleotide-diphossugar_trans"/>
</dbReference>
<evidence type="ECO:0000256" key="6">
    <source>
        <dbReference type="ARBA" id="ARBA00023134"/>
    </source>
</evidence>
<comment type="domain">
    <text evidence="8">The N-terminal domain determines nucleotide recognition and specific binding, while the C-terminal domain determines the specific binding to the target protein.</text>
</comment>
<feature type="binding site" evidence="8">
    <location>
        <position position="49"/>
    </location>
    <ligand>
        <name>GTP</name>
        <dbReference type="ChEBI" id="CHEBI:37565"/>
    </ligand>
</feature>
<keyword evidence="11" id="KW-1185">Reference proteome</keyword>
<evidence type="ECO:0000256" key="4">
    <source>
        <dbReference type="ARBA" id="ARBA00022741"/>
    </source>
</evidence>
<feature type="binding site" evidence="8">
    <location>
        <position position="98"/>
    </location>
    <ligand>
        <name>GTP</name>
        <dbReference type="ChEBI" id="CHEBI:37565"/>
    </ligand>
</feature>
<dbReference type="EC" id="2.7.7.77" evidence="8"/>
<dbReference type="SUPFAM" id="SSF53448">
    <property type="entry name" value="Nucleotide-diphospho-sugar transferases"/>
    <property type="match status" value="1"/>
</dbReference>
<dbReference type="AlphaFoldDB" id="A0A917BSC1"/>
<evidence type="ECO:0000256" key="8">
    <source>
        <dbReference type="HAMAP-Rule" id="MF_00316"/>
    </source>
</evidence>
<feature type="binding site" evidence="8">
    <location>
        <position position="21"/>
    </location>
    <ligand>
        <name>GTP</name>
        <dbReference type="ChEBI" id="CHEBI:37565"/>
    </ligand>
</feature>
<comment type="subcellular location">
    <subcellularLocation>
        <location evidence="8">Cytoplasm</location>
    </subcellularLocation>
</comment>
<dbReference type="CDD" id="cd02503">
    <property type="entry name" value="MobA"/>
    <property type="match status" value="1"/>
</dbReference>
<keyword evidence="6 8" id="KW-0342">GTP-binding</keyword>
<feature type="domain" description="MobA-like NTP transferase" evidence="9">
    <location>
        <begin position="5"/>
        <end position="157"/>
    </location>
</feature>
<keyword evidence="5 8" id="KW-0460">Magnesium</keyword>
<dbReference type="Pfam" id="PF12804">
    <property type="entry name" value="NTP_transf_3"/>
    <property type="match status" value="1"/>
</dbReference>
<dbReference type="Proteomes" id="UP000632498">
    <property type="component" value="Unassembled WGS sequence"/>
</dbReference>
<dbReference type="HAMAP" id="MF_00316">
    <property type="entry name" value="MobA"/>
    <property type="match status" value="1"/>
</dbReference>
<evidence type="ECO:0000313" key="11">
    <source>
        <dbReference type="Proteomes" id="UP000632498"/>
    </source>
</evidence>
<keyword evidence="4 8" id="KW-0547">Nucleotide-binding</keyword>
<comment type="cofactor">
    <cofactor evidence="8">
        <name>Mg(2+)</name>
        <dbReference type="ChEBI" id="CHEBI:18420"/>
    </cofactor>
</comment>
<evidence type="ECO:0000259" key="9">
    <source>
        <dbReference type="Pfam" id="PF12804"/>
    </source>
</evidence>
<reference evidence="10" key="1">
    <citation type="journal article" date="2014" name="Int. J. Syst. Evol. Microbiol.">
        <title>Complete genome sequence of Corynebacterium casei LMG S-19264T (=DSM 44701T), isolated from a smear-ripened cheese.</title>
        <authorList>
            <consortium name="US DOE Joint Genome Institute (JGI-PGF)"/>
            <person name="Walter F."/>
            <person name="Albersmeier A."/>
            <person name="Kalinowski J."/>
            <person name="Ruckert C."/>
        </authorList>
    </citation>
    <scope>NUCLEOTIDE SEQUENCE</scope>
    <source>
        <strain evidence="10">CGMCC 1.15254</strain>
    </source>
</reference>
<sequence length="191" mass="20973">MKIGCVVLAGGLARRMGGGDKGLREVQGKPMIKRVLETVAPQVDHLVINANGDPARFASLGYEIIGDSIEGFVGPLAGVLAGMDALQGYDYILSVPTDTPFLPNDLVEKLIKPIMSDGMEIVMARSGGYDHPVVALWSMALKEDLRHALIEEDVRKLKMWVSRYRYTCVEWACDPQDPFFNANRPEDLVGL</sequence>
<dbReference type="PANTHER" id="PTHR19136:SF81">
    <property type="entry name" value="MOLYBDENUM COFACTOR GUANYLYLTRANSFERASE"/>
    <property type="match status" value="1"/>
</dbReference>
<accession>A0A917BSC1</accession>
<comment type="function">
    <text evidence="8">Transfers a GMP moiety from GTP to Mo-molybdopterin (Mo-MPT) cofactor (Moco or molybdenum cofactor) to form Mo-molybdopterin guanine dinucleotide (Mo-MGD) cofactor.</text>
</comment>
<name>A0A917BSC1_9PROT</name>
<keyword evidence="3 8" id="KW-0479">Metal-binding</keyword>
<comment type="subunit">
    <text evidence="8">Monomer.</text>
</comment>
<feature type="binding site" evidence="8">
    <location>
        <position position="98"/>
    </location>
    <ligand>
        <name>Mg(2+)</name>
        <dbReference type="ChEBI" id="CHEBI:18420"/>
    </ligand>
</feature>
<comment type="catalytic activity">
    <reaction evidence="8">
        <text>Mo-molybdopterin + GTP + H(+) = Mo-molybdopterin guanine dinucleotide + diphosphate</text>
        <dbReference type="Rhea" id="RHEA:34243"/>
        <dbReference type="ChEBI" id="CHEBI:15378"/>
        <dbReference type="ChEBI" id="CHEBI:33019"/>
        <dbReference type="ChEBI" id="CHEBI:37565"/>
        <dbReference type="ChEBI" id="CHEBI:71302"/>
        <dbReference type="ChEBI" id="CHEBI:71310"/>
        <dbReference type="EC" id="2.7.7.77"/>
    </reaction>
</comment>
<dbReference type="GO" id="GO:1902758">
    <property type="term" value="P:bis(molybdopterin guanine dinucleotide)molybdenum biosynthetic process"/>
    <property type="evidence" value="ECO:0007669"/>
    <property type="project" value="TreeGrafter"/>
</dbReference>
<comment type="caution">
    <text evidence="10">The sequence shown here is derived from an EMBL/GenBank/DDBJ whole genome shotgun (WGS) entry which is preliminary data.</text>
</comment>
<dbReference type="GO" id="GO:0005525">
    <property type="term" value="F:GTP binding"/>
    <property type="evidence" value="ECO:0007669"/>
    <property type="project" value="UniProtKB-UniRule"/>
</dbReference>
<dbReference type="Gene3D" id="3.90.550.10">
    <property type="entry name" value="Spore Coat Polysaccharide Biosynthesis Protein SpsA, Chain A"/>
    <property type="match status" value="1"/>
</dbReference>
<feature type="binding site" evidence="8">
    <location>
        <begin position="8"/>
        <end position="10"/>
    </location>
    <ligand>
        <name>GTP</name>
        <dbReference type="ChEBI" id="CHEBI:37565"/>
    </ligand>
</feature>
<feature type="binding site" evidence="8">
    <location>
        <position position="67"/>
    </location>
    <ligand>
        <name>GTP</name>
        <dbReference type="ChEBI" id="CHEBI:37565"/>
    </ligand>
</feature>
<keyword evidence="2 8" id="KW-0808">Transferase</keyword>
<dbReference type="GO" id="GO:0005737">
    <property type="term" value="C:cytoplasm"/>
    <property type="evidence" value="ECO:0007669"/>
    <property type="project" value="UniProtKB-SubCell"/>
</dbReference>
<evidence type="ECO:0000256" key="3">
    <source>
        <dbReference type="ARBA" id="ARBA00022723"/>
    </source>
</evidence>
<keyword evidence="1 8" id="KW-0963">Cytoplasm</keyword>
<comment type="similarity">
    <text evidence="8">Belongs to the MobA family.</text>
</comment>
<gene>
    <name evidence="8 10" type="primary">mobA</name>
    <name evidence="10" type="ORF">GCM10011332_05360</name>
</gene>
<dbReference type="PANTHER" id="PTHR19136">
    <property type="entry name" value="MOLYBDENUM COFACTOR GUANYLYLTRANSFERASE"/>
    <property type="match status" value="1"/>
</dbReference>
<evidence type="ECO:0000313" key="10">
    <source>
        <dbReference type="EMBL" id="GGF54915.1"/>
    </source>
</evidence>
<evidence type="ECO:0000256" key="5">
    <source>
        <dbReference type="ARBA" id="ARBA00022842"/>
    </source>
</evidence>
<dbReference type="EMBL" id="BMHV01000003">
    <property type="protein sequence ID" value="GGF54915.1"/>
    <property type="molecule type" value="Genomic_DNA"/>
</dbReference>
<evidence type="ECO:0000256" key="2">
    <source>
        <dbReference type="ARBA" id="ARBA00022679"/>
    </source>
</evidence>
<evidence type="ECO:0000256" key="1">
    <source>
        <dbReference type="ARBA" id="ARBA00022490"/>
    </source>
</evidence>
<evidence type="ECO:0000256" key="7">
    <source>
        <dbReference type="ARBA" id="ARBA00023150"/>
    </source>
</evidence>
<dbReference type="InterPro" id="IPR025877">
    <property type="entry name" value="MobA-like_NTP_Trfase"/>
</dbReference>
<keyword evidence="10" id="KW-0548">Nucleotidyltransferase</keyword>
<protein>
    <recommendedName>
        <fullName evidence="8">Molybdenum cofactor guanylyltransferase</fullName>
        <shortName evidence="8">MoCo guanylyltransferase</shortName>
        <ecNumber evidence="8">2.7.7.77</ecNumber>
    </recommendedName>
    <alternativeName>
        <fullName evidence="8">GTP:molybdopterin guanylyltransferase</fullName>
    </alternativeName>
    <alternativeName>
        <fullName evidence="8">Mo-MPT guanylyltransferase</fullName>
    </alternativeName>
    <alternativeName>
        <fullName evidence="8">Molybdopterin guanylyltransferase</fullName>
    </alternativeName>
    <alternativeName>
        <fullName evidence="8">Molybdopterin-guanine dinucleotide synthase</fullName>
        <shortName evidence="8">MGD synthase</shortName>
    </alternativeName>
</protein>